<keyword evidence="1" id="KW-0862">Zinc</keyword>
<gene>
    <name evidence="5" type="primary">LOC105666988</name>
</gene>
<evidence type="ECO:0000256" key="1">
    <source>
        <dbReference type="PROSITE-ProRule" id="PRU00042"/>
    </source>
</evidence>
<dbReference type="GeneID" id="105666988"/>
<keyword evidence="4" id="KW-1185">Reference proteome</keyword>
<dbReference type="GO" id="GO:0008270">
    <property type="term" value="F:zinc ion binding"/>
    <property type="evidence" value="ECO:0007669"/>
    <property type="project" value="UniProtKB-KW"/>
</dbReference>
<evidence type="ECO:0000313" key="5">
    <source>
        <dbReference type="RefSeq" id="XP_012175301.2"/>
    </source>
</evidence>
<organism evidence="4 5">
    <name type="scientific">Bombus terrestris</name>
    <name type="common">Buff-tailed bumblebee</name>
    <name type="synonym">Apis terrestris</name>
    <dbReference type="NCBI Taxonomy" id="30195"/>
    <lineage>
        <taxon>Eukaryota</taxon>
        <taxon>Metazoa</taxon>
        <taxon>Ecdysozoa</taxon>
        <taxon>Arthropoda</taxon>
        <taxon>Hexapoda</taxon>
        <taxon>Insecta</taxon>
        <taxon>Pterygota</taxon>
        <taxon>Neoptera</taxon>
        <taxon>Endopterygota</taxon>
        <taxon>Hymenoptera</taxon>
        <taxon>Apocrita</taxon>
        <taxon>Aculeata</taxon>
        <taxon>Apoidea</taxon>
        <taxon>Anthophila</taxon>
        <taxon>Apidae</taxon>
        <taxon>Bombus</taxon>
        <taxon>Bombus</taxon>
    </lineage>
</organism>
<evidence type="ECO:0000256" key="2">
    <source>
        <dbReference type="SAM" id="MobiDB-lite"/>
    </source>
</evidence>
<accession>A0A9B2JRL5</accession>
<sequence>MAPHIQRDYNAIGDPGRYSLRTLRHGEKNCFQSHIFDVSKINSKEDFFRCIGLQMKRFQYKYRMSNSDRKIKKINIPSGVTLRDCSVIILGNTCKLCGKCFKCKIDLNKHNLLKHQTHEKLGNTTVKETQCTEKEIEICKNFPKSLNHSIIKASKNFATKEHKKLRLTLKIGEEIIAKISVNRKHLKKDNVDMWTQTESNRDIELIADMNMYESVASRIDPLMFGNSPYQCFNPSVHTVQCSNRYLASNIVASTQAVREKIITQEETNSSHRLKESRDISANEKCGATLRVTPNSSLELNLSFVSEKCNLREQDHVKNGNSEELSSTHSDDALIFNEKCNKSQFTVISKSLSGYNNKNDNVTSLSKNINTRSKNIMQINPENIDENEETTNPVQKDFIINNTENYILRKLQDDSNVIQAILPVIVPIIVPNGSVPNTPIKLMIQSASTEEKEQQLRQKQQQQLQPDQQLQLQQKQRLQAEHQEQPQQSQQQQPQQSQQQQEITETFSLPTEDNSNDGMQQLKLQKEQQLQPDQQFQLQQEQQLQSDQQLQLQQEQQLQSDQQLQLQQEQQLQSDQQLQLQQEQQLQIKDQEQLQQSQQQQQIMRIPTHIAKDNSDDDVQEVLRIVRGHSTADVNHESPTRFEREMLLHVAIRDMKRMEGEGWHLLEKVTDYTGRKSKSSTKCSETNECIKKMKKIITELDFDCRNSTKEKYISHMKEHVAKVQSYNNITTLCGSDSVKENLMTCNENINITSKMIGQYNINHHKGKFEINNNTQSIEESVSHFLVPCSGDMESRSKGPIIIDLVNGTDE</sequence>
<dbReference type="PROSITE" id="PS00028">
    <property type="entry name" value="ZINC_FINGER_C2H2_1"/>
    <property type="match status" value="1"/>
</dbReference>
<proteinExistence type="predicted"/>
<feature type="compositionally biased region" description="Low complexity" evidence="2">
    <location>
        <begin position="484"/>
        <end position="501"/>
    </location>
</feature>
<dbReference type="InterPro" id="IPR013087">
    <property type="entry name" value="Znf_C2H2_type"/>
</dbReference>
<feature type="compositionally biased region" description="Low complexity" evidence="2">
    <location>
        <begin position="456"/>
        <end position="476"/>
    </location>
</feature>
<dbReference type="PROSITE" id="PS50157">
    <property type="entry name" value="ZINC_FINGER_C2H2_2"/>
    <property type="match status" value="1"/>
</dbReference>
<keyword evidence="1" id="KW-0479">Metal-binding</keyword>
<keyword evidence="1" id="KW-0863">Zinc-finger</keyword>
<evidence type="ECO:0000313" key="4">
    <source>
        <dbReference type="Proteomes" id="UP000835206"/>
    </source>
</evidence>
<dbReference type="RefSeq" id="XP_012175301.2">
    <property type="nucleotide sequence ID" value="XM_012319911.3"/>
</dbReference>
<dbReference type="OrthoDB" id="7527567at2759"/>
<name>A0A9B2JRL5_BOMTE</name>
<feature type="domain" description="C2H2-type" evidence="3">
    <location>
        <begin position="92"/>
        <end position="120"/>
    </location>
</feature>
<feature type="region of interest" description="Disordered" evidence="2">
    <location>
        <begin position="450"/>
        <end position="502"/>
    </location>
</feature>
<reference evidence="5" key="1">
    <citation type="submission" date="2025-08" db="UniProtKB">
        <authorList>
            <consortium name="RefSeq"/>
        </authorList>
    </citation>
    <scope>IDENTIFICATION</scope>
</reference>
<evidence type="ECO:0000259" key="3">
    <source>
        <dbReference type="PROSITE" id="PS50157"/>
    </source>
</evidence>
<protein>
    <submittedName>
        <fullName evidence="5">Bromodomain-containing protein DDB_G0280777</fullName>
    </submittedName>
</protein>
<dbReference type="AlphaFoldDB" id="A0A9B2JRL5"/>
<dbReference type="Proteomes" id="UP000835206">
    <property type="component" value="Chromosome 6"/>
</dbReference>
<dbReference type="KEGG" id="bter:105666988"/>